<dbReference type="AlphaFoldDB" id="W5TGK5"/>
<feature type="compositionally biased region" description="Basic residues" evidence="1">
    <location>
        <begin position="12"/>
        <end position="25"/>
    </location>
</feature>
<gene>
    <name evidence="2" type="ORF">NONO_c36930</name>
</gene>
<name>W5TGK5_9NOCA</name>
<evidence type="ECO:0000313" key="2">
    <source>
        <dbReference type="EMBL" id="AHH18480.1"/>
    </source>
</evidence>
<sequence>MPWLDVAGRSPSSHRPRIHRNRRRHPDQPNSVKVLRALSVYERLATTAFRPEALEMRYDRSGLRISSASTSPEPLKHAGAQHISPLSTSTSWTTHHRHSAPVPASSADGLPDRHTFGPRFAISATLEKAVGEGRIGSESGGACSTGPPPRRWRRIEGPTKSNDQCSALFRASMASARATLAAWVSRRLSICSPHTALVWSYPVPVHDRTAR</sequence>
<keyword evidence="3" id="KW-1185">Reference proteome</keyword>
<dbReference type="EMBL" id="CP006850">
    <property type="protein sequence ID" value="AHH18480.1"/>
    <property type="molecule type" value="Genomic_DNA"/>
</dbReference>
<dbReference type="KEGG" id="nno:NONO_c36930"/>
<proteinExistence type="predicted"/>
<dbReference type="Proteomes" id="UP000019150">
    <property type="component" value="Chromosome"/>
</dbReference>
<feature type="region of interest" description="Disordered" evidence="1">
    <location>
        <begin position="86"/>
        <end position="111"/>
    </location>
</feature>
<evidence type="ECO:0000256" key="1">
    <source>
        <dbReference type="SAM" id="MobiDB-lite"/>
    </source>
</evidence>
<feature type="region of interest" description="Disordered" evidence="1">
    <location>
        <begin position="1"/>
        <end position="31"/>
    </location>
</feature>
<reference evidence="2 3" key="1">
    <citation type="journal article" date="2014" name="Appl. Environ. Microbiol.">
        <title>Insights into the Microbial Degradation of Rubber and Gutta-Percha by Analysis of the Complete Genome of Nocardia nova SH22a.</title>
        <authorList>
            <person name="Luo Q."/>
            <person name="Hiessl S."/>
            <person name="Poehlein A."/>
            <person name="Daniel R."/>
            <person name="Steinbuchel A."/>
        </authorList>
    </citation>
    <scope>NUCLEOTIDE SEQUENCE [LARGE SCALE GENOMIC DNA]</scope>
    <source>
        <strain evidence="2">SH22a</strain>
    </source>
</reference>
<dbReference type="HOGENOM" id="CLU_1303845_0_0_11"/>
<accession>W5TGK5</accession>
<protein>
    <submittedName>
        <fullName evidence="2">Uncharacterized protein</fullName>
    </submittedName>
</protein>
<evidence type="ECO:0000313" key="3">
    <source>
        <dbReference type="Proteomes" id="UP000019150"/>
    </source>
</evidence>
<feature type="region of interest" description="Disordered" evidence="1">
    <location>
        <begin position="135"/>
        <end position="159"/>
    </location>
</feature>
<organism evidence="2 3">
    <name type="scientific">Nocardia nova SH22a</name>
    <dbReference type="NCBI Taxonomy" id="1415166"/>
    <lineage>
        <taxon>Bacteria</taxon>
        <taxon>Bacillati</taxon>
        <taxon>Actinomycetota</taxon>
        <taxon>Actinomycetes</taxon>
        <taxon>Mycobacteriales</taxon>
        <taxon>Nocardiaceae</taxon>
        <taxon>Nocardia</taxon>
    </lineage>
</organism>